<dbReference type="NCBIfam" id="TIGR01131">
    <property type="entry name" value="ATP_synt_6_or_A"/>
    <property type="match status" value="1"/>
</dbReference>
<sequence>MMSNLFSIFDPSNSSFFKLNWLVMFLYFFMLPCQYWFMPNRYNFLFFLLLINLKKEIKSIINKNQFINIYLMMSIFLYISYNNFMGLFPYNFTSTSHICITIPLAMSLWLCFNLYNIIMKFNKLMSHMIPKNTPIMLSFFICIIETISMFSRPISLSIRLAANMIAGHLLLNLLSSMIYNIFMWTSIMTPLMMLLFLEMMVSIIQSYVFILLVVMYMNETK</sequence>
<dbReference type="RefSeq" id="YP_010045996.1">
    <property type="nucleotide sequence ID" value="NC_054303.1"/>
</dbReference>
<dbReference type="EMBL" id="MW044618">
    <property type="protein sequence ID" value="QPG86042.1"/>
    <property type="molecule type" value="Genomic_DNA"/>
</dbReference>
<dbReference type="PANTHER" id="PTHR11410:SF0">
    <property type="entry name" value="ATP SYNTHASE SUBUNIT A"/>
    <property type="match status" value="1"/>
</dbReference>
<evidence type="ECO:0000256" key="4">
    <source>
        <dbReference type="ARBA" id="ARBA00022547"/>
    </source>
</evidence>
<keyword evidence="10" id="KW-0066">ATP synthesis</keyword>
<dbReference type="InterPro" id="IPR035908">
    <property type="entry name" value="F0_ATP_A_sf"/>
</dbReference>
<feature type="transmembrane region" description="Helical" evidence="12">
    <location>
        <begin position="160"/>
        <end position="182"/>
    </location>
</feature>
<dbReference type="GO" id="GO:0046933">
    <property type="term" value="F:proton-transporting ATP synthase activity, rotational mechanism"/>
    <property type="evidence" value="ECO:0007669"/>
    <property type="project" value="TreeGrafter"/>
</dbReference>
<keyword evidence="8" id="KW-0406">Ion transport</keyword>
<dbReference type="InterPro" id="IPR045083">
    <property type="entry name" value="ATP_synth_F0_asu_bact/mt"/>
</dbReference>
<dbReference type="GeneID" id="63655422"/>
<protein>
    <recommendedName>
        <fullName evidence="11">ATP synthase subunit a</fullName>
    </recommendedName>
</protein>
<evidence type="ECO:0000256" key="3">
    <source>
        <dbReference type="ARBA" id="ARBA00022448"/>
    </source>
</evidence>
<evidence type="ECO:0000313" key="13">
    <source>
        <dbReference type="EMBL" id="QPG86042.1"/>
    </source>
</evidence>
<keyword evidence="7 12" id="KW-1133">Transmembrane helix</keyword>
<evidence type="ECO:0000256" key="1">
    <source>
        <dbReference type="ARBA" id="ARBA00004141"/>
    </source>
</evidence>
<feature type="transmembrane region" description="Helical" evidence="12">
    <location>
        <begin position="20"/>
        <end position="38"/>
    </location>
</feature>
<feature type="transmembrane region" description="Helical" evidence="12">
    <location>
        <begin position="135"/>
        <end position="154"/>
    </location>
</feature>
<feature type="transmembrane region" description="Helical" evidence="12">
    <location>
        <begin position="67"/>
        <end position="88"/>
    </location>
</feature>
<geneLocation type="mitochondrion" evidence="13"/>
<dbReference type="PRINTS" id="PR00123">
    <property type="entry name" value="ATPASEA"/>
</dbReference>
<keyword evidence="5 12" id="KW-0812">Transmembrane</keyword>
<feature type="transmembrane region" description="Helical" evidence="12">
    <location>
        <begin position="194"/>
        <end position="217"/>
    </location>
</feature>
<organism evidence="13">
    <name type="scientific">Dermanyssus gallinae</name>
    <dbReference type="NCBI Taxonomy" id="34641"/>
    <lineage>
        <taxon>Eukaryota</taxon>
        <taxon>Metazoa</taxon>
        <taxon>Ecdysozoa</taxon>
        <taxon>Arthropoda</taxon>
        <taxon>Chelicerata</taxon>
        <taxon>Arachnida</taxon>
        <taxon>Acari</taxon>
        <taxon>Parasitiformes</taxon>
        <taxon>Mesostigmata</taxon>
        <taxon>Gamasina</taxon>
        <taxon>Dermanyssoidea</taxon>
        <taxon>Dermanyssidae</taxon>
        <taxon>Dermanyssus</taxon>
    </lineage>
</organism>
<dbReference type="PANTHER" id="PTHR11410">
    <property type="entry name" value="ATP SYNTHASE SUBUNIT A"/>
    <property type="match status" value="1"/>
</dbReference>
<dbReference type="GO" id="GO:0005743">
    <property type="term" value="C:mitochondrial inner membrane"/>
    <property type="evidence" value="ECO:0007669"/>
    <property type="project" value="UniProtKB-SubCell"/>
</dbReference>
<dbReference type="Gene3D" id="1.20.120.220">
    <property type="entry name" value="ATP synthase, F0 complex, subunit A"/>
    <property type="match status" value="1"/>
</dbReference>
<dbReference type="Pfam" id="PF00119">
    <property type="entry name" value="ATP-synt_A"/>
    <property type="match status" value="1"/>
</dbReference>
<keyword evidence="3" id="KW-0813">Transport</keyword>
<dbReference type="InterPro" id="IPR023011">
    <property type="entry name" value="ATP_synth_F0_asu_AS"/>
</dbReference>
<dbReference type="InterPro" id="IPR000568">
    <property type="entry name" value="ATP_synth_F0_asu"/>
</dbReference>
<evidence type="ECO:0000256" key="11">
    <source>
        <dbReference type="RuleBase" id="RU004450"/>
    </source>
</evidence>
<evidence type="ECO:0000256" key="2">
    <source>
        <dbReference type="ARBA" id="ARBA00006810"/>
    </source>
</evidence>
<feature type="transmembrane region" description="Helical" evidence="12">
    <location>
        <begin position="94"/>
        <end position="115"/>
    </location>
</feature>
<evidence type="ECO:0000256" key="8">
    <source>
        <dbReference type="ARBA" id="ARBA00023065"/>
    </source>
</evidence>
<evidence type="ECO:0000256" key="10">
    <source>
        <dbReference type="ARBA" id="ARBA00023310"/>
    </source>
</evidence>
<comment type="subcellular location">
    <subcellularLocation>
        <location evidence="1">Membrane</location>
        <topology evidence="1">Multi-pass membrane protein</topology>
    </subcellularLocation>
    <subcellularLocation>
        <location evidence="11">Mitochondrion inner membrane</location>
        <topology evidence="11">Multi-pass membrane protein</topology>
    </subcellularLocation>
</comment>
<keyword evidence="6" id="KW-0375">Hydrogen ion transport</keyword>
<evidence type="ECO:0000256" key="6">
    <source>
        <dbReference type="ARBA" id="ARBA00022781"/>
    </source>
</evidence>
<name>A0A7U3PYA1_9ACAR</name>
<accession>A0A7U3PYA1</accession>
<evidence type="ECO:0000256" key="12">
    <source>
        <dbReference type="SAM" id="Phobius"/>
    </source>
</evidence>
<dbReference type="PROSITE" id="PS00449">
    <property type="entry name" value="ATPASE_A"/>
    <property type="match status" value="1"/>
</dbReference>
<dbReference type="AlphaFoldDB" id="A0A7U3PYA1"/>
<keyword evidence="4" id="KW-0138">CF(0)</keyword>
<evidence type="ECO:0000256" key="7">
    <source>
        <dbReference type="ARBA" id="ARBA00022989"/>
    </source>
</evidence>
<comment type="similarity">
    <text evidence="2">Belongs to the ATPase A chain family.</text>
</comment>
<evidence type="ECO:0000256" key="9">
    <source>
        <dbReference type="ARBA" id="ARBA00023136"/>
    </source>
</evidence>
<dbReference type="SUPFAM" id="SSF81336">
    <property type="entry name" value="F1F0 ATP synthase subunit A"/>
    <property type="match status" value="1"/>
</dbReference>
<dbReference type="CDD" id="cd00310">
    <property type="entry name" value="ATP-synt_Fo_a_6"/>
    <property type="match status" value="1"/>
</dbReference>
<gene>
    <name evidence="13" type="primary">ATP6</name>
</gene>
<keyword evidence="9 12" id="KW-0472">Membrane</keyword>
<proteinExistence type="inferred from homology"/>
<dbReference type="GO" id="GO:0045259">
    <property type="term" value="C:proton-transporting ATP synthase complex"/>
    <property type="evidence" value="ECO:0007669"/>
    <property type="project" value="UniProtKB-KW"/>
</dbReference>
<dbReference type="CTD" id="4508"/>
<evidence type="ECO:0000256" key="5">
    <source>
        <dbReference type="ARBA" id="ARBA00022692"/>
    </source>
</evidence>
<reference evidence="13" key="1">
    <citation type="submission" date="2020-09" db="EMBL/GenBank/DDBJ databases">
        <authorList>
            <person name="Ma X.X."/>
            <person name="Chang Q.C."/>
            <person name="Wang C.R."/>
        </authorList>
    </citation>
    <scope>NUCLEOTIDE SEQUENCE</scope>
</reference>
<keyword evidence="13" id="KW-0496">Mitochondrion</keyword>